<dbReference type="CDD" id="cd00553">
    <property type="entry name" value="NAD_synthase"/>
    <property type="match status" value="1"/>
</dbReference>
<dbReference type="AlphaFoldDB" id="A0A9P4XXM5"/>
<dbReference type="FunFam" id="3.40.50.620:FF:000036">
    <property type="entry name" value="Glutamine-dependent NAD(+) synthetase"/>
    <property type="match status" value="1"/>
</dbReference>
<keyword evidence="10" id="KW-1185">Reference proteome</keyword>
<sequence length="698" mass="77913">MSYITVAAATLPSVPLDFRGNRDRILESIRLAKAEGATLRTGPELEIPGYGCLDHHLEGDTFLHSWEVLADIISDPICKDMLIDLGLGVRHRNVRYNCRILCTYKHIFLIRPKMSLANDGLYREMRHFTPWVKRRQSEEYYLEAVAAEVTGQRKVPIGDIILSTVDTAVACETCEELFTPLNPSSFLGLNGAEVILNSSASHAELRKLHARLDLISNSTRRLGGIYVYANATGVDGEARMMFDGSSMVLANGKVLAQGSQFSLRPVEVTTSTISIEEVRSYRSSISRNLQGAAQEDFPRVEEIDLHILDPMEEIANAQAVFLWQYLTRTNSPGYFLALSGGLDSATVALFVYSMARMALQAIKDGEKTVLDDLRRVTGEPDLMPSKPEDIVGRLFHTCYMGTVNSGDETRTRAKRLSERLGGYHSDIKIDEAVIAHENIIAQTLGGFRPKYSIEGGSPAENLARQNIQARNRLVVAYELAQLSTTARNTPRKGAALLVLGSGNVDENLRGYYTKYDASSADIAPLGSISKTDAKAFQSWARSNWDLPIMTEFIEATPSAELLPLSAGVQNDEADDEMGFTYSELSEFGILRKVHKLGPWSAYLRLLGDWKERPGFGPRKIADKVMRFFRFYSLNRHKAVILTPSPHMSAYNPDDNRHDLRPFLYVVNWPWQFDKIRAHVEEMEARLKEGHGGRAGDVD</sequence>
<dbReference type="InterPro" id="IPR003694">
    <property type="entry name" value="NAD_synthase"/>
</dbReference>
<dbReference type="PROSITE" id="PS50263">
    <property type="entry name" value="CN_HYDROLASE"/>
    <property type="match status" value="1"/>
</dbReference>
<comment type="similarity">
    <text evidence="2 7">In the C-terminal section; belongs to the NAD synthetase family.</text>
</comment>
<dbReference type="RefSeq" id="XP_040773775.1">
    <property type="nucleotide sequence ID" value="XM_040926443.1"/>
</dbReference>
<dbReference type="Pfam" id="PF00795">
    <property type="entry name" value="CN_hydrolase"/>
    <property type="match status" value="1"/>
</dbReference>
<feature type="domain" description="CN hydrolase" evidence="8">
    <location>
        <begin position="4"/>
        <end position="275"/>
    </location>
</feature>
<dbReference type="EMBL" id="MU032350">
    <property type="protein sequence ID" value="KAF3762796.1"/>
    <property type="molecule type" value="Genomic_DNA"/>
</dbReference>
<evidence type="ECO:0000256" key="4">
    <source>
        <dbReference type="ARBA" id="ARBA00022741"/>
    </source>
</evidence>
<dbReference type="SUPFAM" id="SSF52402">
    <property type="entry name" value="Adenine nucleotide alpha hydrolases-like"/>
    <property type="match status" value="1"/>
</dbReference>
<evidence type="ECO:0000256" key="3">
    <source>
        <dbReference type="ARBA" id="ARBA00022598"/>
    </source>
</evidence>
<accession>A0A9P4XXM5</accession>
<dbReference type="Gene3D" id="3.60.110.10">
    <property type="entry name" value="Carbon-nitrogen hydrolase"/>
    <property type="match status" value="1"/>
</dbReference>
<dbReference type="CDD" id="cd07570">
    <property type="entry name" value="GAT_Gln-NAD-synth"/>
    <property type="match status" value="1"/>
</dbReference>
<dbReference type="EC" id="6.3.5.1" evidence="7"/>
<dbReference type="PIRSF" id="PIRSF006630">
    <property type="entry name" value="NADS_GAT"/>
    <property type="match status" value="1"/>
</dbReference>
<dbReference type="PANTHER" id="PTHR23090:SF9">
    <property type="entry name" value="GLUTAMINE-DEPENDENT NAD(+) SYNTHETASE"/>
    <property type="match status" value="1"/>
</dbReference>
<reference evidence="9" key="1">
    <citation type="journal article" date="2020" name="Phytopathology">
        <title>Genome sequence of the chestnut blight fungus Cryphonectria parasitica EP155: A fundamental resource for an archetypical invasive plant pathogen.</title>
        <authorList>
            <person name="Crouch J.A."/>
            <person name="Dawe A."/>
            <person name="Aerts A."/>
            <person name="Barry K."/>
            <person name="Churchill A.C.L."/>
            <person name="Grimwood J."/>
            <person name="Hillman B."/>
            <person name="Milgroom M.G."/>
            <person name="Pangilinan J."/>
            <person name="Smith M."/>
            <person name="Salamov A."/>
            <person name="Schmutz J."/>
            <person name="Yadav J."/>
            <person name="Grigoriev I.V."/>
            <person name="Nuss D."/>
        </authorList>
    </citation>
    <scope>NUCLEOTIDE SEQUENCE</scope>
    <source>
        <strain evidence="9">EP155</strain>
    </source>
</reference>
<evidence type="ECO:0000256" key="5">
    <source>
        <dbReference type="ARBA" id="ARBA00022840"/>
    </source>
</evidence>
<dbReference type="Proteomes" id="UP000803844">
    <property type="component" value="Unassembled WGS sequence"/>
</dbReference>
<gene>
    <name evidence="9" type="ORF">M406DRAFT_99171</name>
</gene>
<organism evidence="9 10">
    <name type="scientific">Cryphonectria parasitica (strain ATCC 38755 / EP155)</name>
    <dbReference type="NCBI Taxonomy" id="660469"/>
    <lineage>
        <taxon>Eukaryota</taxon>
        <taxon>Fungi</taxon>
        <taxon>Dikarya</taxon>
        <taxon>Ascomycota</taxon>
        <taxon>Pezizomycotina</taxon>
        <taxon>Sordariomycetes</taxon>
        <taxon>Sordariomycetidae</taxon>
        <taxon>Diaporthales</taxon>
        <taxon>Cryphonectriaceae</taxon>
        <taxon>Cryphonectria-Endothia species complex</taxon>
        <taxon>Cryphonectria</taxon>
    </lineage>
</organism>
<keyword evidence="3 7" id="KW-0436">Ligase</keyword>
<keyword evidence="5 7" id="KW-0067">ATP-binding</keyword>
<comment type="caution">
    <text evidence="9">The sequence shown here is derived from an EMBL/GenBank/DDBJ whole genome shotgun (WGS) entry which is preliminary data.</text>
</comment>
<evidence type="ECO:0000256" key="1">
    <source>
        <dbReference type="ARBA" id="ARBA00005188"/>
    </source>
</evidence>
<keyword evidence="4 7" id="KW-0547">Nucleotide-binding</keyword>
<proteinExistence type="inferred from homology"/>
<evidence type="ECO:0000256" key="7">
    <source>
        <dbReference type="PIRNR" id="PIRNR006630"/>
    </source>
</evidence>
<dbReference type="OrthoDB" id="2020662at2759"/>
<evidence type="ECO:0000256" key="2">
    <source>
        <dbReference type="ARBA" id="ARBA00007145"/>
    </source>
</evidence>
<dbReference type="InterPro" id="IPR003010">
    <property type="entry name" value="C-N_Hydrolase"/>
</dbReference>
<dbReference type="Pfam" id="PF02540">
    <property type="entry name" value="NAD_synthase"/>
    <property type="match status" value="1"/>
</dbReference>
<dbReference type="PANTHER" id="PTHR23090">
    <property type="entry name" value="NH 3 /GLUTAMINE-DEPENDENT NAD + SYNTHETASE"/>
    <property type="match status" value="1"/>
</dbReference>
<evidence type="ECO:0000259" key="8">
    <source>
        <dbReference type="PROSITE" id="PS50263"/>
    </source>
</evidence>
<dbReference type="InterPro" id="IPR014729">
    <property type="entry name" value="Rossmann-like_a/b/a_fold"/>
</dbReference>
<name>A0A9P4XXM5_CRYP1</name>
<dbReference type="GO" id="GO:0009435">
    <property type="term" value="P:NAD+ biosynthetic process"/>
    <property type="evidence" value="ECO:0007669"/>
    <property type="project" value="UniProtKB-UniRule"/>
</dbReference>
<dbReference type="GO" id="GO:0003952">
    <property type="term" value="F:NAD+ synthase (glutamine-hydrolyzing) activity"/>
    <property type="evidence" value="ECO:0007669"/>
    <property type="project" value="UniProtKB-UniRule"/>
</dbReference>
<comment type="pathway">
    <text evidence="1 7">Cofactor biosynthesis; NAD(+) biosynthesis; NAD(+) from deamido-NAD(+) (L-Gln route): step 1/1.</text>
</comment>
<dbReference type="GO" id="GO:0005737">
    <property type="term" value="C:cytoplasm"/>
    <property type="evidence" value="ECO:0007669"/>
    <property type="project" value="InterPro"/>
</dbReference>
<dbReference type="HAMAP" id="MF_02090">
    <property type="entry name" value="NadE_glutamine_dep"/>
    <property type="match status" value="1"/>
</dbReference>
<dbReference type="GO" id="GO:0004359">
    <property type="term" value="F:glutaminase activity"/>
    <property type="evidence" value="ECO:0007669"/>
    <property type="project" value="InterPro"/>
</dbReference>
<protein>
    <recommendedName>
        <fullName evidence="7">Glutamine-dependent NAD(+) synthetase</fullName>
        <ecNumber evidence="7">6.3.5.1</ecNumber>
    </recommendedName>
    <alternativeName>
        <fullName evidence="7">NAD(+) synthase [glutamine-hydrolyzing]</fullName>
    </alternativeName>
</protein>
<evidence type="ECO:0000313" key="10">
    <source>
        <dbReference type="Proteomes" id="UP000803844"/>
    </source>
</evidence>
<dbReference type="Gene3D" id="3.40.50.620">
    <property type="entry name" value="HUPs"/>
    <property type="match status" value="1"/>
</dbReference>
<comment type="catalytic activity">
    <reaction evidence="7">
        <text>deamido-NAD(+) + L-glutamine + ATP + H2O = L-glutamate + AMP + diphosphate + NAD(+) + H(+)</text>
        <dbReference type="Rhea" id="RHEA:24384"/>
        <dbReference type="ChEBI" id="CHEBI:15377"/>
        <dbReference type="ChEBI" id="CHEBI:15378"/>
        <dbReference type="ChEBI" id="CHEBI:29985"/>
        <dbReference type="ChEBI" id="CHEBI:30616"/>
        <dbReference type="ChEBI" id="CHEBI:33019"/>
        <dbReference type="ChEBI" id="CHEBI:57540"/>
        <dbReference type="ChEBI" id="CHEBI:58359"/>
        <dbReference type="ChEBI" id="CHEBI:58437"/>
        <dbReference type="ChEBI" id="CHEBI:456215"/>
        <dbReference type="EC" id="6.3.5.1"/>
    </reaction>
</comment>
<dbReference type="InterPro" id="IPR022310">
    <property type="entry name" value="NAD/GMP_synthase"/>
</dbReference>
<dbReference type="InterPro" id="IPR014445">
    <property type="entry name" value="Gln-dep_NAD_synthase"/>
</dbReference>
<dbReference type="SUPFAM" id="SSF56317">
    <property type="entry name" value="Carbon-nitrogen hydrolase"/>
    <property type="match status" value="1"/>
</dbReference>
<dbReference type="InterPro" id="IPR036526">
    <property type="entry name" value="C-N_Hydrolase_sf"/>
</dbReference>
<dbReference type="GO" id="GO:0005524">
    <property type="term" value="F:ATP binding"/>
    <property type="evidence" value="ECO:0007669"/>
    <property type="project" value="UniProtKB-UniRule"/>
</dbReference>
<keyword evidence="6 7" id="KW-0520">NAD</keyword>
<evidence type="ECO:0000313" key="9">
    <source>
        <dbReference type="EMBL" id="KAF3762796.1"/>
    </source>
</evidence>
<evidence type="ECO:0000256" key="6">
    <source>
        <dbReference type="ARBA" id="ARBA00023027"/>
    </source>
</evidence>
<dbReference type="GeneID" id="63843572"/>